<sequence length="305" mass="33136">MRLTRLDELGARPSTYLARMRVEQLIDLPRLFAVIDADPALIGAGVVYIDAQYNIVNLRRFQAVCSVVPKWLVIQEVRQPVTARAYVENIQRDARESEMFAEIANMGLACTGAALSVLIMVAGGAASTFSGGVATPIVYLGFAGAGAALLQCAVGVGRVYSELGGATQDDAWFHEEWFEIVSQLLDTIALLAVSVAGANMIRYLQVRKSSTGIGWSQLLRPLSRQQRKALNDELLRVRHPSLTNKQLKLAQRIGRKKKRLTPAELSQATLAMIRESVASGLTVIGSSSVQSIAVSIMESTHRDAD</sequence>
<protein>
    <recommendedName>
        <fullName evidence="3">NAD synthetase</fullName>
    </recommendedName>
</protein>
<organism evidence="2">
    <name type="scientific">Pseudomonas putida</name>
    <name type="common">Arthrobacter siderocapsulatus</name>
    <dbReference type="NCBI Taxonomy" id="303"/>
    <lineage>
        <taxon>Bacteria</taxon>
        <taxon>Pseudomonadati</taxon>
        <taxon>Pseudomonadota</taxon>
        <taxon>Gammaproteobacteria</taxon>
        <taxon>Pseudomonadales</taxon>
        <taxon>Pseudomonadaceae</taxon>
        <taxon>Pseudomonas</taxon>
    </lineage>
</organism>
<accession>A0A1B2F654</accession>
<dbReference type="EMBL" id="CP016634">
    <property type="protein sequence ID" value="ANY87616.1"/>
    <property type="molecule type" value="Genomic_DNA"/>
</dbReference>
<gene>
    <name evidence="2" type="ORF">IEC33019_2056</name>
</gene>
<feature type="transmembrane region" description="Helical" evidence="1">
    <location>
        <begin position="103"/>
        <end position="125"/>
    </location>
</feature>
<dbReference type="RefSeq" id="WP_070094439.1">
    <property type="nucleotide sequence ID" value="NZ_JAMKDT010000056.1"/>
</dbReference>
<keyword evidence="1" id="KW-1133">Transmembrane helix</keyword>
<name>A0A1B2F654_PSEPU</name>
<proteinExistence type="predicted"/>
<evidence type="ECO:0000256" key="1">
    <source>
        <dbReference type="SAM" id="Phobius"/>
    </source>
</evidence>
<evidence type="ECO:0000313" key="2">
    <source>
        <dbReference type="EMBL" id="ANY87616.1"/>
    </source>
</evidence>
<evidence type="ECO:0008006" key="3">
    <source>
        <dbReference type="Google" id="ProtNLM"/>
    </source>
</evidence>
<keyword evidence="1" id="KW-0812">Transmembrane</keyword>
<feature type="transmembrane region" description="Helical" evidence="1">
    <location>
        <begin position="137"/>
        <end position="160"/>
    </location>
</feature>
<reference evidence="2" key="1">
    <citation type="submission" date="2016-07" db="EMBL/GenBank/DDBJ databases">
        <title>New class B carbapenemase carried by novel plasmid in Pseudomonas putida enviromental strain in eastern Amazonia.</title>
        <authorList>
            <person name="Souza C.O."/>
            <person name="Lima K.V."/>
            <person name="Brasiliense D.M."/>
            <person name="Perez-Chaparro P.J."/>
            <person name="Mamizuka E.M."/>
            <person name="Lima M.O."/>
            <person name="Lima L.N."/>
            <person name="McCulloch J.A."/>
        </authorList>
    </citation>
    <scope>NUCLEOTIDE SEQUENCE [LARGE SCALE GENOMIC DNA]</scope>
    <source>
        <strain evidence="2">IEC33019</strain>
    </source>
</reference>
<keyword evidence="1" id="KW-0472">Membrane</keyword>
<dbReference type="AlphaFoldDB" id="A0A1B2F654"/>